<dbReference type="EMBL" id="LZKJ01000117">
    <property type="protein sequence ID" value="OBI45853.1"/>
    <property type="molecule type" value="Genomic_DNA"/>
</dbReference>
<evidence type="ECO:0000313" key="2">
    <source>
        <dbReference type="EMBL" id="OBI45853.1"/>
    </source>
</evidence>
<dbReference type="PANTHER" id="PTHR43433">
    <property type="entry name" value="HYDROLASE, ALPHA/BETA FOLD FAMILY PROTEIN"/>
    <property type="match status" value="1"/>
</dbReference>
<comment type="caution">
    <text evidence="2">The sequence shown here is derived from an EMBL/GenBank/DDBJ whole genome shotgun (WGS) entry which is preliminary data.</text>
</comment>
<gene>
    <name evidence="2" type="ORF">A5707_01545</name>
</gene>
<dbReference type="OrthoDB" id="8957634at2"/>
<dbReference type="InterPro" id="IPR050471">
    <property type="entry name" value="AB_hydrolase"/>
</dbReference>
<accession>A0A1A2Z881</accession>
<evidence type="ECO:0000313" key="3">
    <source>
        <dbReference type="Proteomes" id="UP000093592"/>
    </source>
</evidence>
<dbReference type="PANTHER" id="PTHR43433:SF5">
    <property type="entry name" value="AB HYDROLASE-1 DOMAIN-CONTAINING PROTEIN"/>
    <property type="match status" value="1"/>
</dbReference>
<dbReference type="RefSeq" id="WP_065014899.1">
    <property type="nucleotide sequence ID" value="NZ_LZKJ01000117.1"/>
</dbReference>
<reference evidence="3" key="1">
    <citation type="submission" date="2016-06" db="EMBL/GenBank/DDBJ databases">
        <authorList>
            <person name="Sutton G."/>
            <person name="Brinkac L."/>
            <person name="Sanka R."/>
            <person name="Adams M."/>
            <person name="Lau E."/>
            <person name="Sam S."/>
            <person name="Sreng N."/>
            <person name="Him V."/>
            <person name="Kerleguer A."/>
            <person name="Cheng S."/>
        </authorList>
    </citation>
    <scope>NUCLEOTIDE SEQUENCE [LARGE SCALE GENOMIC DNA]</scope>
    <source>
        <strain evidence="3">E861</strain>
    </source>
</reference>
<proteinExistence type="predicted"/>
<feature type="domain" description="AB hydrolase-1" evidence="1">
    <location>
        <begin position="30"/>
        <end position="286"/>
    </location>
</feature>
<dbReference type="Gene3D" id="3.40.50.1820">
    <property type="entry name" value="alpha/beta hydrolase"/>
    <property type="match status" value="1"/>
</dbReference>
<dbReference type="GO" id="GO:0004806">
    <property type="term" value="F:triacylglycerol lipase activity"/>
    <property type="evidence" value="ECO:0007669"/>
    <property type="project" value="TreeGrafter"/>
</dbReference>
<dbReference type="GO" id="GO:0046503">
    <property type="term" value="P:glycerolipid catabolic process"/>
    <property type="evidence" value="ECO:0007669"/>
    <property type="project" value="TreeGrafter"/>
</dbReference>
<dbReference type="InterPro" id="IPR000073">
    <property type="entry name" value="AB_hydrolase_1"/>
</dbReference>
<dbReference type="AlphaFoldDB" id="A0A1A2Z881"/>
<evidence type="ECO:0000259" key="1">
    <source>
        <dbReference type="Pfam" id="PF00561"/>
    </source>
</evidence>
<protein>
    <submittedName>
        <fullName evidence="2">Hydrolase</fullName>
    </submittedName>
</protein>
<dbReference type="SUPFAM" id="SSF53474">
    <property type="entry name" value="alpha/beta-Hydrolases"/>
    <property type="match status" value="1"/>
</dbReference>
<dbReference type="Proteomes" id="UP000093592">
    <property type="component" value="Unassembled WGS sequence"/>
</dbReference>
<dbReference type="InterPro" id="IPR029058">
    <property type="entry name" value="AB_hydrolase_fold"/>
</dbReference>
<sequence length="321" mass="34398">MLTRSGVARRETPDGVIEIYYEDLGDPTDPPVLLIMGLGAQLPMWPDGFCAQLLDAGCRVVRFDNRDTGLSAKLHGRRADGTSYRRAWRYLVGKTSAVPYTLGDMSEDAVALLDHLDISRTHVVGASMGGMIAQILAATEPDRVASLGIIMSTTGKRFFAAPPAWSVLKLAFDAPGKQASAEQRLAFEVRNIAALNGPNFLPSHADLRKRVQRLAERGSYPAGMRRHVDAVLGTGSLLAYSKAITAPTVVLHGSADPMLRPRNGQAVAAAIPGARFVVVDGMGHDLPEPVWRPIVETLTENFAQAPTVLPRACASPGDTPT</sequence>
<organism evidence="2 3">
    <name type="scientific">Mycobacterium kyorinense</name>
    <dbReference type="NCBI Taxonomy" id="487514"/>
    <lineage>
        <taxon>Bacteria</taxon>
        <taxon>Bacillati</taxon>
        <taxon>Actinomycetota</taxon>
        <taxon>Actinomycetes</taxon>
        <taxon>Mycobacteriales</taxon>
        <taxon>Mycobacteriaceae</taxon>
        <taxon>Mycobacterium</taxon>
    </lineage>
</organism>
<dbReference type="Pfam" id="PF00561">
    <property type="entry name" value="Abhydrolase_1"/>
    <property type="match status" value="1"/>
</dbReference>
<name>A0A1A2Z881_9MYCO</name>
<keyword evidence="2" id="KW-0378">Hydrolase</keyword>